<dbReference type="CDD" id="cd01646">
    <property type="entry name" value="RT_Bac_retron_I"/>
    <property type="match status" value="1"/>
</dbReference>
<evidence type="ECO:0000259" key="1">
    <source>
        <dbReference type="PROSITE" id="PS50878"/>
    </source>
</evidence>
<feature type="domain" description="Reverse transcriptase" evidence="1">
    <location>
        <begin position="257"/>
        <end position="516"/>
    </location>
</feature>
<dbReference type="PROSITE" id="PS50878">
    <property type="entry name" value="RT_POL"/>
    <property type="match status" value="1"/>
</dbReference>
<evidence type="ECO:0000313" key="2">
    <source>
        <dbReference type="EMBL" id="KKM18759.1"/>
    </source>
</evidence>
<protein>
    <recommendedName>
        <fullName evidence="1">Reverse transcriptase domain-containing protein</fullName>
    </recommendedName>
</protein>
<dbReference type="EMBL" id="LAZR01014152">
    <property type="protein sequence ID" value="KKM18759.1"/>
    <property type="molecule type" value="Genomic_DNA"/>
</dbReference>
<feature type="non-terminal residue" evidence="2">
    <location>
        <position position="1"/>
    </location>
</feature>
<dbReference type="InterPro" id="IPR000477">
    <property type="entry name" value="RT_dom"/>
</dbReference>
<accession>A0A0F9IG48</accession>
<dbReference type="PANTHER" id="PTHR34047:SF8">
    <property type="entry name" value="PROTEIN YKFC"/>
    <property type="match status" value="1"/>
</dbReference>
<dbReference type="AlphaFoldDB" id="A0A0F9IG48"/>
<dbReference type="Pfam" id="PF00078">
    <property type="entry name" value="RVT_1"/>
    <property type="match status" value="1"/>
</dbReference>
<organism evidence="2">
    <name type="scientific">marine sediment metagenome</name>
    <dbReference type="NCBI Taxonomy" id="412755"/>
    <lineage>
        <taxon>unclassified sequences</taxon>
        <taxon>metagenomes</taxon>
        <taxon>ecological metagenomes</taxon>
    </lineage>
</organism>
<gene>
    <name evidence="2" type="ORF">LCGC14_1662460</name>
</gene>
<dbReference type="InterPro" id="IPR051083">
    <property type="entry name" value="GrpII_Intron_Splice-Mob/Def"/>
</dbReference>
<sequence>LILSRLKTSASIIDIGCGPFTFSISLIDELIDNSKSFAGGAYKIKILGFDKSRYSLAIGHKLIREYITKIKDHGHSISVRPKYDDGDFDDISKYIEDWLSDDPGNYIFLAYNASMSSGIRNIQDILKKLQKYIENSTFNAFVIEPKKYSSGLDLDNLIEEFPYYSIFNNKFDTSCKKPDGMISDYVSVYSNFEVIIIQNPNKYLKNLVYKSGFKESGEKRIIIYNKFKRWVLFERFFDFIGIKIIEYDFRYACSVLKECLPNLNKTKFLTYKIQKRLSPNKYRDMTLINFPYTLLSILFLKEIGKILDNCLNDAVHCSRICEVERLDRFYKFYTIGYTKFNNFELKGKFKKKLLCKADIAKYFDSIDKSLLKIKLEVLFDKNRVDLNLIAPLLECLGEQEGIPIGSPLSSLIANLFLVDLDEKIMYHESVLGYARYMDDIKVILNIDNTTPSKNKFRDFISKSLKSINLKLKEEKFEIAPIDRTALVYKYNRIFTRFTNKYFKILNPIKYGVGLLLFNLKEKGIDLEKNYEKISETISNLLISIGIEFGYDALYRYLILVNHKLEESDFRKEIEKIGKYRYFEFKIGEKILDVDENKLRKNFLNQNRMWLVQSMILTEKMYNRLYEEMIKWEDLIIELNELKLGNREEEKTLILARKFNIIESQDFLHSIRMIKYLGYRLTKFKYYKLYRKSNKIISLLVEFIQLYLPIKIIGLILYKYNHIDVLKDLLEKCMERFEEGEDMATRLIYPNDIAYIIHLLGQYYEKNISDLKKDFEYWLNKFELILLSRHYEEKLAITEFILRLKLSNKISFSVWKSWFEQSDNLLVLKNLLLCIAYNEESPKLIPPEFKEYIIKYYDYDECLMNLTMRLWHKVKNIRTGAQIDLFNKVDLFRKIEKFPDSIDLDYELRSIFEWEEGFGGNFYY</sequence>
<comment type="caution">
    <text evidence="2">The sequence shown here is derived from an EMBL/GenBank/DDBJ whole genome shotgun (WGS) entry which is preliminary data.</text>
</comment>
<reference evidence="2" key="1">
    <citation type="journal article" date="2015" name="Nature">
        <title>Complex archaea that bridge the gap between prokaryotes and eukaryotes.</title>
        <authorList>
            <person name="Spang A."/>
            <person name="Saw J.H."/>
            <person name="Jorgensen S.L."/>
            <person name="Zaremba-Niedzwiedzka K."/>
            <person name="Martijn J."/>
            <person name="Lind A.E."/>
            <person name="van Eijk R."/>
            <person name="Schleper C."/>
            <person name="Guy L."/>
            <person name="Ettema T.J."/>
        </authorList>
    </citation>
    <scope>NUCLEOTIDE SEQUENCE</scope>
</reference>
<proteinExistence type="predicted"/>
<name>A0A0F9IG48_9ZZZZ</name>
<dbReference type="InterPro" id="IPR043502">
    <property type="entry name" value="DNA/RNA_pol_sf"/>
</dbReference>
<dbReference type="PANTHER" id="PTHR34047">
    <property type="entry name" value="NUCLEAR INTRON MATURASE 1, MITOCHONDRIAL-RELATED"/>
    <property type="match status" value="1"/>
</dbReference>
<dbReference type="SUPFAM" id="SSF56672">
    <property type="entry name" value="DNA/RNA polymerases"/>
    <property type="match status" value="1"/>
</dbReference>